<keyword evidence="1" id="KW-0472">Membrane</keyword>
<accession>A0A2P2NZ24</accession>
<evidence type="ECO:0000313" key="2">
    <source>
        <dbReference type="EMBL" id="MBX47777.1"/>
    </source>
</evidence>
<organism evidence="2">
    <name type="scientific">Rhizophora mucronata</name>
    <name type="common">Asiatic mangrove</name>
    <dbReference type="NCBI Taxonomy" id="61149"/>
    <lineage>
        <taxon>Eukaryota</taxon>
        <taxon>Viridiplantae</taxon>
        <taxon>Streptophyta</taxon>
        <taxon>Embryophyta</taxon>
        <taxon>Tracheophyta</taxon>
        <taxon>Spermatophyta</taxon>
        <taxon>Magnoliopsida</taxon>
        <taxon>eudicotyledons</taxon>
        <taxon>Gunneridae</taxon>
        <taxon>Pentapetalae</taxon>
        <taxon>rosids</taxon>
        <taxon>fabids</taxon>
        <taxon>Malpighiales</taxon>
        <taxon>Rhizophoraceae</taxon>
        <taxon>Rhizophora</taxon>
    </lineage>
</organism>
<dbReference type="EMBL" id="GGEC01067293">
    <property type="protein sequence ID" value="MBX47777.1"/>
    <property type="molecule type" value="Transcribed_RNA"/>
</dbReference>
<feature type="transmembrane region" description="Helical" evidence="1">
    <location>
        <begin position="21"/>
        <end position="40"/>
    </location>
</feature>
<keyword evidence="1" id="KW-0812">Transmembrane</keyword>
<proteinExistence type="predicted"/>
<dbReference type="AlphaFoldDB" id="A0A2P2NZ24"/>
<reference evidence="2" key="1">
    <citation type="submission" date="2018-02" db="EMBL/GenBank/DDBJ databases">
        <title>Rhizophora mucronata_Transcriptome.</title>
        <authorList>
            <person name="Meera S.P."/>
            <person name="Sreeshan A."/>
            <person name="Augustine A."/>
        </authorList>
    </citation>
    <scope>NUCLEOTIDE SEQUENCE</scope>
    <source>
        <tissue evidence="2">Leaf</tissue>
    </source>
</reference>
<sequence length="89" mass="9487">MIFLSQLPTFHSLRHLNMASLLLSLGYTSLAVGASISAGLSKNAPPKNYSLEPSQLARVFSAFTSISIIASIYGNGILPEIQVSLSLSY</sequence>
<name>A0A2P2NZ24_RHIMU</name>
<keyword evidence="1" id="KW-1133">Transmembrane helix</keyword>
<evidence type="ECO:0000256" key="1">
    <source>
        <dbReference type="SAM" id="Phobius"/>
    </source>
</evidence>
<feature type="transmembrane region" description="Helical" evidence="1">
    <location>
        <begin position="60"/>
        <end position="78"/>
    </location>
</feature>
<protein>
    <submittedName>
        <fullName evidence="2">Uncharacterized protein</fullName>
    </submittedName>
</protein>